<sequence length="95" mass="10212">MERILKILFFFILILLTVCGMPFTDLNPSDIIDTGIGTLKFIKDGTKDVVEQGSETILKSISTANQVVLETGSFHTDQVLDNVGLGLKTAAGLLG</sequence>
<gene>
    <name evidence="2" type="ORF">PVAND_008857</name>
</gene>
<organism evidence="2 3">
    <name type="scientific">Polypedilum vanderplanki</name>
    <name type="common">Sleeping chironomid midge</name>
    <dbReference type="NCBI Taxonomy" id="319348"/>
    <lineage>
        <taxon>Eukaryota</taxon>
        <taxon>Metazoa</taxon>
        <taxon>Ecdysozoa</taxon>
        <taxon>Arthropoda</taxon>
        <taxon>Hexapoda</taxon>
        <taxon>Insecta</taxon>
        <taxon>Pterygota</taxon>
        <taxon>Neoptera</taxon>
        <taxon>Endopterygota</taxon>
        <taxon>Diptera</taxon>
        <taxon>Nematocera</taxon>
        <taxon>Chironomoidea</taxon>
        <taxon>Chironomidae</taxon>
        <taxon>Chironominae</taxon>
        <taxon>Polypedilum</taxon>
        <taxon>Polypedilum</taxon>
    </lineage>
</organism>
<feature type="signal peptide" evidence="1">
    <location>
        <begin position="1"/>
        <end position="20"/>
    </location>
</feature>
<dbReference type="EMBL" id="JADBJN010000002">
    <property type="protein sequence ID" value="KAG5679278.1"/>
    <property type="molecule type" value="Genomic_DNA"/>
</dbReference>
<comment type="caution">
    <text evidence="2">The sequence shown here is derived from an EMBL/GenBank/DDBJ whole genome shotgun (WGS) entry which is preliminary data.</text>
</comment>
<evidence type="ECO:0000313" key="3">
    <source>
        <dbReference type="Proteomes" id="UP001107558"/>
    </source>
</evidence>
<reference evidence="2" key="1">
    <citation type="submission" date="2021-03" db="EMBL/GenBank/DDBJ databases">
        <title>Chromosome level genome of the anhydrobiotic midge Polypedilum vanderplanki.</title>
        <authorList>
            <person name="Yoshida Y."/>
            <person name="Kikawada T."/>
            <person name="Gusev O."/>
        </authorList>
    </citation>
    <scope>NUCLEOTIDE SEQUENCE</scope>
    <source>
        <strain evidence="2">NIAS01</strain>
        <tissue evidence="2">Whole body or cell culture</tissue>
    </source>
</reference>
<name>A0A9J6CCD1_POLVA</name>
<evidence type="ECO:0000313" key="2">
    <source>
        <dbReference type="EMBL" id="KAG5679278.1"/>
    </source>
</evidence>
<keyword evidence="1" id="KW-0732">Signal</keyword>
<protein>
    <submittedName>
        <fullName evidence="2">Uncharacterized protein</fullName>
    </submittedName>
</protein>
<dbReference type="Proteomes" id="UP001107558">
    <property type="component" value="Chromosome 2"/>
</dbReference>
<proteinExistence type="predicted"/>
<evidence type="ECO:0000256" key="1">
    <source>
        <dbReference type="SAM" id="SignalP"/>
    </source>
</evidence>
<keyword evidence="3" id="KW-1185">Reference proteome</keyword>
<dbReference type="AlphaFoldDB" id="A0A9J6CCD1"/>
<accession>A0A9J6CCD1</accession>
<feature type="chain" id="PRO_5039922853" evidence="1">
    <location>
        <begin position="21"/>
        <end position="95"/>
    </location>
</feature>